<organism evidence="2">
    <name type="scientific">Pseudomonas zanjanensis</name>
    <dbReference type="NCBI Taxonomy" id="2745496"/>
    <lineage>
        <taxon>Bacteria</taxon>
        <taxon>Pseudomonadati</taxon>
        <taxon>Pseudomonadota</taxon>
        <taxon>Gammaproteobacteria</taxon>
        <taxon>Pseudomonadales</taxon>
        <taxon>Pseudomonadaceae</taxon>
        <taxon>Pseudomonas</taxon>
    </lineage>
</organism>
<comment type="caution">
    <text evidence="2">The sequence shown here is derived from an EMBL/GenBank/DDBJ whole genome shotgun (WGS) entry which is preliminary data.</text>
</comment>
<name>A0A923JJ90_9PSED</name>
<evidence type="ECO:0000313" key="4">
    <source>
        <dbReference type="Proteomes" id="UP000636518"/>
    </source>
</evidence>
<dbReference type="EMBL" id="JABWRB020000001">
    <property type="protein sequence ID" value="MBV4493928.1"/>
    <property type="molecule type" value="Genomic_DNA"/>
</dbReference>
<protein>
    <submittedName>
        <fullName evidence="3">Phage tail assembly chaperone</fullName>
    </submittedName>
    <submittedName>
        <fullName evidence="2">Phage tail protein</fullName>
    </submittedName>
</protein>
<keyword evidence="4" id="KW-1185">Reference proteome</keyword>
<reference evidence="3" key="3">
    <citation type="submission" date="2021-06" db="EMBL/GenBank/DDBJ databases">
        <title>Updating the genus Pseudomonas: Description of 43 new species and partition of the Pseudomonas putida group.</title>
        <authorList>
            <person name="Girard L."/>
            <person name="Lood C."/>
            <person name="Vandamme P."/>
            <person name="Rokni-Zadeh H."/>
            <person name="Van Noort V."/>
            <person name="Hofte M."/>
            <person name="Lavigne R."/>
            <person name="De Mot R."/>
        </authorList>
    </citation>
    <scope>NUCLEOTIDE SEQUENCE</scope>
    <source>
        <strain evidence="3">SWRI12</strain>
    </source>
</reference>
<proteinExistence type="predicted"/>
<feature type="domain" description="Phage tail assembly chaperone-like" evidence="1">
    <location>
        <begin position="70"/>
        <end position="136"/>
    </location>
</feature>
<dbReference type="EMBL" id="JABWRB010000005">
    <property type="protein sequence ID" value="MBC3389342.1"/>
    <property type="molecule type" value="Genomic_DNA"/>
</dbReference>
<dbReference type="AlphaFoldDB" id="A0A923JJ90"/>
<gene>
    <name evidence="3" type="ORF">HU715_001040</name>
    <name evidence="2" type="ORF">HU715_06720</name>
</gene>
<evidence type="ECO:0000259" key="1">
    <source>
        <dbReference type="Pfam" id="PF16778"/>
    </source>
</evidence>
<dbReference type="InterPro" id="IPR031893">
    <property type="entry name" value="Phage_tail_APC"/>
</dbReference>
<reference evidence="2 4" key="1">
    <citation type="journal article" date="2020" name="Microorganisms">
        <title>Reliable Identification of Environmental Pseudomonas Isolates Using the rpoD Gene.</title>
        <authorList>
            <consortium name="The Broad Institute Genome Sequencing Platform"/>
            <person name="Girard L."/>
            <person name="Lood C."/>
            <person name="Rokni-Zadeh H."/>
            <person name="van Noort V."/>
            <person name="Lavigne R."/>
            <person name="De Mot R."/>
        </authorList>
    </citation>
    <scope>NUCLEOTIDE SEQUENCE</scope>
    <source>
        <strain evidence="2 4">SWRI12</strain>
    </source>
</reference>
<sequence length="143" mass="16207">MLIFYAQSTGGFYNSIDHADSLPEDAIRISDEEYRALFAAPFLNQRIESDGKGRPVLLELSVNELSVRMASEKSWRDASLAATDRLIARDRDEMDDGGGTTLDQTQYTQLQAYRRALRDWPQDEHFPAAEYRPVAPSWLAGHL</sequence>
<accession>A0A923JJ90</accession>
<evidence type="ECO:0000313" key="3">
    <source>
        <dbReference type="EMBL" id="MBV4493928.1"/>
    </source>
</evidence>
<reference evidence="2" key="2">
    <citation type="submission" date="2020-07" db="EMBL/GenBank/DDBJ databases">
        <authorList>
            <person name="Lood C."/>
            <person name="Girard L."/>
        </authorList>
    </citation>
    <scope>NUCLEOTIDE SEQUENCE</scope>
    <source>
        <strain evidence="2">SWRI12</strain>
    </source>
</reference>
<dbReference type="RefSeq" id="WP_186705549.1">
    <property type="nucleotide sequence ID" value="NZ_JABWRB020000001.1"/>
</dbReference>
<dbReference type="Pfam" id="PF16778">
    <property type="entry name" value="Phage_tail_APC"/>
    <property type="match status" value="1"/>
</dbReference>
<dbReference type="Proteomes" id="UP000636518">
    <property type="component" value="Unassembled WGS sequence"/>
</dbReference>
<evidence type="ECO:0000313" key="2">
    <source>
        <dbReference type="EMBL" id="MBC3389342.1"/>
    </source>
</evidence>